<evidence type="ECO:0000313" key="3">
    <source>
        <dbReference type="EMBL" id="ADV28435.1"/>
    </source>
</evidence>
<organism evidence="3 4">
    <name type="scientific">Pseudoxanthomonas suwonensis (strain 11-1)</name>
    <dbReference type="NCBI Taxonomy" id="743721"/>
    <lineage>
        <taxon>Bacteria</taxon>
        <taxon>Pseudomonadati</taxon>
        <taxon>Pseudomonadota</taxon>
        <taxon>Gammaproteobacteria</taxon>
        <taxon>Lysobacterales</taxon>
        <taxon>Lysobacteraceae</taxon>
        <taxon>Pseudoxanthomonas</taxon>
    </lineage>
</organism>
<feature type="signal peptide" evidence="1">
    <location>
        <begin position="1"/>
        <end position="20"/>
    </location>
</feature>
<proteinExistence type="predicted"/>
<dbReference type="KEGG" id="psu:Psesu_2603"/>
<evidence type="ECO:0000313" key="4">
    <source>
        <dbReference type="Proteomes" id="UP000008632"/>
    </source>
</evidence>
<dbReference type="InterPro" id="IPR004302">
    <property type="entry name" value="Cellulose/chitin-bd_N"/>
</dbReference>
<feature type="chain" id="PRO_5003212510" description="Chitin-binding type-4 domain-containing protein" evidence="1">
    <location>
        <begin position="21"/>
        <end position="194"/>
    </location>
</feature>
<dbReference type="HOGENOM" id="CLU_1401445_0_0_6"/>
<accession>E6WWF8</accession>
<name>E6WWF8_PSEUU</name>
<dbReference type="eggNOG" id="ENOG5033ID2">
    <property type="taxonomic scope" value="Bacteria"/>
</dbReference>
<feature type="domain" description="Chitin-binding type-4" evidence="2">
    <location>
        <begin position="56"/>
        <end position="188"/>
    </location>
</feature>
<evidence type="ECO:0000256" key="1">
    <source>
        <dbReference type="SAM" id="SignalP"/>
    </source>
</evidence>
<reference evidence="3 4" key="1">
    <citation type="submission" date="2011-01" db="EMBL/GenBank/DDBJ databases">
        <title>Complete sequence of Pseudoxanthomonas suwonensis 11-1.</title>
        <authorList>
            <consortium name="US DOE Joint Genome Institute"/>
            <person name="Lucas S."/>
            <person name="Copeland A."/>
            <person name="Lapidus A."/>
            <person name="Cheng J.-F."/>
            <person name="Goodwin L."/>
            <person name="Pitluck S."/>
            <person name="Teshima H."/>
            <person name="Detter J.C."/>
            <person name="Han C."/>
            <person name="Tapia R."/>
            <person name="Land M."/>
            <person name="Hauser L."/>
            <person name="Kyrpides N."/>
            <person name="Ivanova N."/>
            <person name="Ovchinnikova G."/>
            <person name="Siebers A.K."/>
            <person name="Allgaier M."/>
            <person name="Thelen M.P."/>
            <person name="Hugenholtz P."/>
            <person name="Gladden J."/>
            <person name="Woyke T."/>
        </authorList>
    </citation>
    <scope>NUCLEOTIDE SEQUENCE [LARGE SCALE GENOMIC DNA]</scope>
    <source>
        <strain evidence="4">11-1</strain>
    </source>
</reference>
<protein>
    <recommendedName>
        <fullName evidence="2">Chitin-binding type-4 domain-containing protein</fullName>
    </recommendedName>
</protein>
<keyword evidence="4" id="KW-1185">Reference proteome</keyword>
<evidence type="ECO:0000259" key="2">
    <source>
        <dbReference type="Pfam" id="PF03067"/>
    </source>
</evidence>
<dbReference type="Proteomes" id="UP000008632">
    <property type="component" value="Chromosome"/>
</dbReference>
<dbReference type="Pfam" id="PF03067">
    <property type="entry name" value="LPMO_10"/>
    <property type="match status" value="1"/>
</dbReference>
<dbReference type="OrthoDB" id="5985226at2"/>
<keyword evidence="1" id="KW-0732">Signal</keyword>
<dbReference type="EMBL" id="CP002446">
    <property type="protein sequence ID" value="ADV28435.1"/>
    <property type="molecule type" value="Genomic_DNA"/>
</dbReference>
<dbReference type="RefSeq" id="WP_013536261.1">
    <property type="nucleotide sequence ID" value="NC_014924.1"/>
</dbReference>
<sequence>MHSRLSACLLLLLTGTVAGAAHAHFAVDFSDSHTSRYGPGEIKSAPCGRPDGERGENVHTYAPGQTIKLSWVEYVAHPGYFRIAFDNDGDDDFRNPASIAPASRTCAEGEPNCGDGDFYNNATVLVDDFGRHDVAENGKAYSLDLKLPDVECDNCTLQIIQLMTEAGKAPYDPSAEDADDIYYQCIDLKLQASR</sequence>
<dbReference type="AlphaFoldDB" id="E6WWF8"/>
<dbReference type="NCBIfam" id="NF043005">
    <property type="entry name" value="sce4755_fam"/>
    <property type="match status" value="1"/>
</dbReference>
<gene>
    <name evidence="3" type="ordered locus">Psesu_2603</name>
</gene>